<dbReference type="PANTHER" id="PTHR48081">
    <property type="entry name" value="AB HYDROLASE SUPERFAMILY PROTEIN C4A8.06C"/>
    <property type="match status" value="1"/>
</dbReference>
<evidence type="ECO:0000313" key="3">
    <source>
        <dbReference type="EMBL" id="MEE1877814.1"/>
    </source>
</evidence>
<dbReference type="EMBL" id="JAZDQV010000007">
    <property type="protein sequence ID" value="MEE1877814.1"/>
    <property type="molecule type" value="Genomic_DNA"/>
</dbReference>
<evidence type="ECO:0000256" key="1">
    <source>
        <dbReference type="ARBA" id="ARBA00022801"/>
    </source>
</evidence>
<dbReference type="Proteomes" id="UP001343492">
    <property type="component" value="Unassembled WGS sequence"/>
</dbReference>
<organism evidence="3 4">
    <name type="scientific">Altererythrobacter litoralis</name>
    <dbReference type="NCBI Taxonomy" id="3113904"/>
    <lineage>
        <taxon>Bacteria</taxon>
        <taxon>Pseudomonadati</taxon>
        <taxon>Pseudomonadota</taxon>
        <taxon>Alphaproteobacteria</taxon>
        <taxon>Sphingomonadales</taxon>
        <taxon>Erythrobacteraceae</taxon>
        <taxon>Altererythrobacter</taxon>
    </lineage>
</organism>
<keyword evidence="1 3" id="KW-0378">Hydrolase</keyword>
<evidence type="ECO:0000259" key="2">
    <source>
        <dbReference type="Pfam" id="PF20434"/>
    </source>
</evidence>
<feature type="domain" description="BD-FAE-like" evidence="2">
    <location>
        <begin position="68"/>
        <end position="256"/>
    </location>
</feature>
<dbReference type="InterPro" id="IPR050300">
    <property type="entry name" value="GDXG_lipolytic_enzyme"/>
</dbReference>
<reference evidence="3 4" key="1">
    <citation type="submission" date="2024-01" db="EMBL/GenBank/DDBJ databases">
        <title>The genome sequence of Erythrobacteraceae sp. strain 1XM1-14.</title>
        <authorList>
            <person name="Liu Y."/>
        </authorList>
    </citation>
    <scope>NUCLEOTIDE SEQUENCE [LARGE SCALE GENOMIC DNA]</scope>
    <source>
        <strain evidence="3 4">1XM1-14</strain>
    </source>
</reference>
<dbReference type="PROSITE" id="PS51257">
    <property type="entry name" value="PROKAR_LIPOPROTEIN"/>
    <property type="match status" value="1"/>
</dbReference>
<protein>
    <submittedName>
        <fullName evidence="3">Alpha/beta hydrolase</fullName>
    </submittedName>
</protein>
<sequence>MSVRTRRAMIWILGTLLAIACSLAIALLIAIRINGAAVLDRVDRIAGGSREVELLEQARFGPGGTQVLDVYATAATTSEPKPVLLFLHGGGWNSGNPADYGFIGRAFAPEGFVVVTAGYRLHPEGLFPAMLEDTARAIGWTRANIARLGGDPNRIVLAGHSAGAYNVVMSVLDRQWLAREGLGPDAIAGVIGLAGPYDFFPFTSDSARNAFGHVPDGETTQPIRFVRQGAPPMLLLHGDKDTVVRPRNSHALAAELDAAGTSATTRIYPGMDHTDVLVSLASPWRSKRPVLKDMVEFARTVRASVPVQDKIG</sequence>
<evidence type="ECO:0000313" key="4">
    <source>
        <dbReference type="Proteomes" id="UP001343492"/>
    </source>
</evidence>
<gene>
    <name evidence="3" type="ORF">VRS74_08965</name>
</gene>
<dbReference type="RefSeq" id="WP_354144917.1">
    <property type="nucleotide sequence ID" value="NZ_JAZDQV010000007.1"/>
</dbReference>
<keyword evidence="4" id="KW-1185">Reference proteome</keyword>
<dbReference type="Pfam" id="PF20434">
    <property type="entry name" value="BD-FAE"/>
    <property type="match status" value="1"/>
</dbReference>
<dbReference type="Gene3D" id="3.40.50.1820">
    <property type="entry name" value="alpha/beta hydrolase"/>
    <property type="match status" value="1"/>
</dbReference>
<name>A0ABU7GFL6_9SPHN</name>
<proteinExistence type="predicted"/>
<accession>A0ABU7GFL6</accession>
<comment type="caution">
    <text evidence="3">The sequence shown here is derived from an EMBL/GenBank/DDBJ whole genome shotgun (WGS) entry which is preliminary data.</text>
</comment>
<dbReference type="PANTHER" id="PTHR48081:SF9">
    <property type="entry name" value="CARBOXYLESTERASE"/>
    <property type="match status" value="1"/>
</dbReference>
<dbReference type="InterPro" id="IPR029058">
    <property type="entry name" value="AB_hydrolase_fold"/>
</dbReference>
<dbReference type="GO" id="GO:0016787">
    <property type="term" value="F:hydrolase activity"/>
    <property type="evidence" value="ECO:0007669"/>
    <property type="project" value="UniProtKB-KW"/>
</dbReference>
<dbReference type="SUPFAM" id="SSF53474">
    <property type="entry name" value="alpha/beta-Hydrolases"/>
    <property type="match status" value="1"/>
</dbReference>
<dbReference type="InterPro" id="IPR049492">
    <property type="entry name" value="BD-FAE-like_dom"/>
</dbReference>